<evidence type="ECO:0000313" key="1">
    <source>
        <dbReference type="EMBL" id="CAD1833628.1"/>
    </source>
</evidence>
<reference evidence="1" key="1">
    <citation type="submission" date="2020-07" db="EMBL/GenBank/DDBJ databases">
        <authorList>
            <person name="Lin J."/>
        </authorList>
    </citation>
    <scope>NUCLEOTIDE SEQUENCE</scope>
</reference>
<name>A0A6V7PSE7_ANACO</name>
<dbReference type="EMBL" id="LR862151">
    <property type="protein sequence ID" value="CAD1833628.1"/>
    <property type="molecule type" value="Genomic_DNA"/>
</dbReference>
<accession>A0A6V7PSE7</accession>
<dbReference type="AlphaFoldDB" id="A0A6V7PSE7"/>
<gene>
    <name evidence="1" type="ORF">CB5_LOCUS16839</name>
</gene>
<protein>
    <submittedName>
        <fullName evidence="1">Uncharacterized protein</fullName>
    </submittedName>
</protein>
<organism evidence="1">
    <name type="scientific">Ananas comosus var. bracteatus</name>
    <name type="common">red pineapple</name>
    <dbReference type="NCBI Taxonomy" id="296719"/>
    <lineage>
        <taxon>Eukaryota</taxon>
        <taxon>Viridiplantae</taxon>
        <taxon>Streptophyta</taxon>
        <taxon>Embryophyta</taxon>
        <taxon>Tracheophyta</taxon>
        <taxon>Spermatophyta</taxon>
        <taxon>Magnoliopsida</taxon>
        <taxon>Liliopsida</taxon>
        <taxon>Poales</taxon>
        <taxon>Bromeliaceae</taxon>
        <taxon>Bromelioideae</taxon>
        <taxon>Ananas</taxon>
    </lineage>
</organism>
<sequence>MAFLELWEEIPEAKNKSKEGSEEASNKFKHEVDSVKDKKDLLMQKGPADVNMVNTLPQSFKVKSVEYEEAIYEEDKLTVAQLQLDDVKPADSVVFEKSSIMQTRFVRLLFIRALIEGRPVGRVMVDGGAMANVVPHLSLRSWAKVKMN</sequence>
<proteinExistence type="predicted"/>